<comment type="similarity">
    <text evidence="3">Belongs to the alpha-acetolactate decarboxylase family.</text>
</comment>
<protein>
    <recommendedName>
        <fullName evidence="5">Alpha-acetolactate decarboxylase</fullName>
        <ecNumber evidence="4">4.1.1.5</ecNumber>
    </recommendedName>
</protein>
<dbReference type="EMBL" id="MU864934">
    <property type="protein sequence ID" value="KAK4466052.1"/>
    <property type="molecule type" value="Genomic_DNA"/>
</dbReference>
<keyword evidence="6" id="KW-0210">Decarboxylase</keyword>
<reference evidence="9" key="2">
    <citation type="submission" date="2023-06" db="EMBL/GenBank/DDBJ databases">
        <authorList>
            <consortium name="Lawrence Berkeley National Laboratory"/>
            <person name="Mondo S.J."/>
            <person name="Hensen N."/>
            <person name="Bonometti L."/>
            <person name="Westerberg I."/>
            <person name="Brannstrom I.O."/>
            <person name="Guillou S."/>
            <person name="Cros-Aarteil S."/>
            <person name="Calhoun S."/>
            <person name="Haridas S."/>
            <person name="Kuo A."/>
            <person name="Pangilinan J."/>
            <person name="Riley R."/>
            <person name="Labutti K."/>
            <person name="Andreopoulos B."/>
            <person name="Lipzen A."/>
            <person name="Chen C."/>
            <person name="Yanf M."/>
            <person name="Daum C."/>
            <person name="Ng V."/>
            <person name="Clum A."/>
            <person name="Steindorff A."/>
            <person name="Ohm R."/>
            <person name="Martin F."/>
            <person name="Silar P."/>
            <person name="Natvig D."/>
            <person name="Lalanne C."/>
            <person name="Gautier V."/>
            <person name="Ament-Velasquez S.L."/>
            <person name="Kruys A."/>
            <person name="Hutchinson M.I."/>
            <person name="Powell A.J."/>
            <person name="Barry K."/>
            <person name="Miller A.N."/>
            <person name="Grigoriev I.V."/>
            <person name="Debuchy R."/>
            <person name="Gladieux P."/>
            <person name="Thoren M.H."/>
            <person name="Johannesson H."/>
        </authorList>
    </citation>
    <scope>NUCLEOTIDE SEQUENCE</scope>
    <source>
        <strain evidence="9">PSN324</strain>
    </source>
</reference>
<evidence type="ECO:0000256" key="5">
    <source>
        <dbReference type="ARBA" id="ARBA00020164"/>
    </source>
</evidence>
<organism evidence="9 10">
    <name type="scientific">Cladorrhinum samala</name>
    <dbReference type="NCBI Taxonomy" id="585594"/>
    <lineage>
        <taxon>Eukaryota</taxon>
        <taxon>Fungi</taxon>
        <taxon>Dikarya</taxon>
        <taxon>Ascomycota</taxon>
        <taxon>Pezizomycotina</taxon>
        <taxon>Sordariomycetes</taxon>
        <taxon>Sordariomycetidae</taxon>
        <taxon>Sordariales</taxon>
        <taxon>Podosporaceae</taxon>
        <taxon>Cladorrhinum</taxon>
    </lineage>
</organism>
<accession>A0AAV9HYU6</accession>
<dbReference type="InterPro" id="IPR005128">
    <property type="entry name" value="Acetolactate_a_deCO2ase"/>
</dbReference>
<evidence type="ECO:0000256" key="7">
    <source>
        <dbReference type="ARBA" id="ARBA00023061"/>
    </source>
</evidence>
<dbReference type="CDD" id="cd17299">
    <property type="entry name" value="acetolactate_decarboxylase"/>
    <property type="match status" value="1"/>
</dbReference>
<proteinExistence type="inferred from homology"/>
<comment type="catalytic activity">
    <reaction evidence="1">
        <text>(2S)-2-acetolactate + H(+) = (R)-acetoin + CO2</text>
        <dbReference type="Rhea" id="RHEA:21580"/>
        <dbReference type="ChEBI" id="CHEBI:15378"/>
        <dbReference type="ChEBI" id="CHEBI:15686"/>
        <dbReference type="ChEBI" id="CHEBI:16526"/>
        <dbReference type="ChEBI" id="CHEBI:58476"/>
        <dbReference type="EC" id="4.1.1.5"/>
    </reaction>
</comment>
<evidence type="ECO:0000313" key="9">
    <source>
        <dbReference type="EMBL" id="KAK4466052.1"/>
    </source>
</evidence>
<keyword evidence="7" id="KW-0005">Acetoin biosynthesis</keyword>
<reference evidence="9" key="1">
    <citation type="journal article" date="2023" name="Mol. Phylogenet. Evol.">
        <title>Genome-scale phylogeny and comparative genomics of the fungal order Sordariales.</title>
        <authorList>
            <person name="Hensen N."/>
            <person name="Bonometti L."/>
            <person name="Westerberg I."/>
            <person name="Brannstrom I.O."/>
            <person name="Guillou S."/>
            <person name="Cros-Aarteil S."/>
            <person name="Calhoun S."/>
            <person name="Haridas S."/>
            <person name="Kuo A."/>
            <person name="Mondo S."/>
            <person name="Pangilinan J."/>
            <person name="Riley R."/>
            <person name="LaButti K."/>
            <person name="Andreopoulos B."/>
            <person name="Lipzen A."/>
            <person name="Chen C."/>
            <person name="Yan M."/>
            <person name="Daum C."/>
            <person name="Ng V."/>
            <person name="Clum A."/>
            <person name="Steindorff A."/>
            <person name="Ohm R.A."/>
            <person name="Martin F."/>
            <person name="Silar P."/>
            <person name="Natvig D.O."/>
            <person name="Lalanne C."/>
            <person name="Gautier V."/>
            <person name="Ament-Velasquez S.L."/>
            <person name="Kruys A."/>
            <person name="Hutchinson M.I."/>
            <person name="Powell A.J."/>
            <person name="Barry K."/>
            <person name="Miller A.N."/>
            <person name="Grigoriev I.V."/>
            <person name="Debuchy R."/>
            <person name="Gladieux P."/>
            <person name="Hiltunen Thoren M."/>
            <person name="Johannesson H."/>
        </authorList>
    </citation>
    <scope>NUCLEOTIDE SEQUENCE</scope>
    <source>
        <strain evidence="9">PSN324</strain>
    </source>
</reference>
<evidence type="ECO:0000313" key="10">
    <source>
        <dbReference type="Proteomes" id="UP001321749"/>
    </source>
</evidence>
<dbReference type="PIRSF" id="PIRSF001332">
    <property type="entry name" value="Acetolac_decarb"/>
    <property type="match status" value="1"/>
</dbReference>
<evidence type="ECO:0000256" key="2">
    <source>
        <dbReference type="ARBA" id="ARBA00005170"/>
    </source>
</evidence>
<keyword evidence="8" id="KW-0456">Lyase</keyword>
<dbReference type="PANTHER" id="PTHR35524:SF1">
    <property type="entry name" value="ALPHA-ACETOLACTATE DECARBOXYLASE"/>
    <property type="match status" value="1"/>
</dbReference>
<sequence length="246" mass="26927">MAENEVFQYSLISALIDGVASHGTPISRILAHGDHGLGTFRNMVGEMIVVDGEVYQMKGDGTVVHISDPAATVTPFATVTRFRPTTTTRTAVSSKEDLQAILTSLFPSAKNHFLAIRMDGAFRNIKFRTAGGQCFPREGMVDVCSRQSTYSFSREEGSMFGFRCPQYAMGINVAGDHLHFISKDRQRGGHILAFETEGEVVLSAAQMSNFHMELPTDDEEFNEAALVKDEEGIHAVEIGHGRGIPK</sequence>
<evidence type="ECO:0000256" key="6">
    <source>
        <dbReference type="ARBA" id="ARBA00022793"/>
    </source>
</evidence>
<dbReference type="SUPFAM" id="SSF117856">
    <property type="entry name" value="AF0104/ALDC/Ptd012-like"/>
    <property type="match status" value="1"/>
</dbReference>
<evidence type="ECO:0000256" key="3">
    <source>
        <dbReference type="ARBA" id="ARBA00007106"/>
    </source>
</evidence>
<dbReference type="Proteomes" id="UP001321749">
    <property type="component" value="Unassembled WGS sequence"/>
</dbReference>
<evidence type="ECO:0000256" key="8">
    <source>
        <dbReference type="ARBA" id="ARBA00023239"/>
    </source>
</evidence>
<dbReference type="Gene3D" id="3.30.1330.80">
    <property type="entry name" value="Hypothetical protein, similar to alpha- acetolactate decarboxylase, domain 2"/>
    <property type="match status" value="2"/>
</dbReference>
<comment type="pathway">
    <text evidence="2">Polyol metabolism; (R,R)-butane-2,3-diol biosynthesis; (R,R)-butane-2,3-diol from pyruvate: step 2/3.</text>
</comment>
<keyword evidence="10" id="KW-1185">Reference proteome</keyword>
<comment type="caution">
    <text evidence="9">The sequence shown here is derived from an EMBL/GenBank/DDBJ whole genome shotgun (WGS) entry which is preliminary data.</text>
</comment>
<gene>
    <name evidence="9" type="ORF">QBC42DRAFT_335841</name>
</gene>
<dbReference type="Pfam" id="PF03306">
    <property type="entry name" value="AAL_decarboxy"/>
    <property type="match status" value="1"/>
</dbReference>
<evidence type="ECO:0000256" key="4">
    <source>
        <dbReference type="ARBA" id="ARBA00013204"/>
    </source>
</evidence>
<dbReference type="GO" id="GO:0047605">
    <property type="term" value="F:acetolactate decarboxylase activity"/>
    <property type="evidence" value="ECO:0007669"/>
    <property type="project" value="UniProtKB-EC"/>
</dbReference>
<dbReference type="AlphaFoldDB" id="A0AAV9HYU6"/>
<dbReference type="NCBIfam" id="TIGR01252">
    <property type="entry name" value="acetolac_decarb"/>
    <property type="match status" value="1"/>
</dbReference>
<dbReference type="PANTHER" id="PTHR35524">
    <property type="entry name" value="ALPHA-ACETOLACTATE DECARBOXYLASE"/>
    <property type="match status" value="1"/>
</dbReference>
<dbReference type="EC" id="4.1.1.5" evidence="4"/>
<evidence type="ECO:0000256" key="1">
    <source>
        <dbReference type="ARBA" id="ARBA00001784"/>
    </source>
</evidence>
<name>A0AAV9HYU6_9PEZI</name>
<dbReference type="GO" id="GO:0045151">
    <property type="term" value="P:acetoin biosynthetic process"/>
    <property type="evidence" value="ECO:0007669"/>
    <property type="project" value="UniProtKB-KW"/>
</dbReference>